<reference evidence="1" key="1">
    <citation type="submission" date="2015-10" db="EMBL/GenBank/DDBJ databases">
        <authorList>
            <person name="Gilbert D.G."/>
        </authorList>
    </citation>
    <scope>NUCLEOTIDE SEQUENCE</scope>
    <source>
        <strain evidence="1">Phyl III-seqv23</strain>
    </source>
</reference>
<gene>
    <name evidence="1" type="ORF">RUN1985_v1_1410002</name>
</gene>
<dbReference type="EMBL" id="LN899824">
    <property type="protein sequence ID" value="CUV32012.1"/>
    <property type="molecule type" value="Genomic_DNA"/>
</dbReference>
<dbReference type="InterPro" id="IPR021322">
    <property type="entry name" value="DUF2924"/>
</dbReference>
<evidence type="ECO:0000313" key="1">
    <source>
        <dbReference type="EMBL" id="CUV32012.1"/>
    </source>
</evidence>
<name>A0A0K1ZM38_RALSL</name>
<dbReference type="PATRIC" id="fig|305.92.peg.2660"/>
<dbReference type="Pfam" id="PF11149">
    <property type="entry name" value="DUF2924"/>
    <property type="match status" value="1"/>
</dbReference>
<dbReference type="AlphaFoldDB" id="A0A0K1ZM38"/>
<organism evidence="1">
    <name type="scientific">Ralstonia solanacearum</name>
    <name type="common">Pseudomonas solanacearum</name>
    <dbReference type="NCBI Taxonomy" id="305"/>
    <lineage>
        <taxon>Bacteria</taxon>
        <taxon>Pseudomonadati</taxon>
        <taxon>Pseudomonadota</taxon>
        <taxon>Betaproteobacteria</taxon>
        <taxon>Burkholderiales</taxon>
        <taxon>Burkholderiaceae</taxon>
        <taxon>Ralstonia</taxon>
        <taxon>Ralstonia solanacearum species complex</taxon>
    </lineage>
</organism>
<proteinExistence type="predicted"/>
<protein>
    <submittedName>
        <fullName evidence="1">Putative bacteriophage related protein</fullName>
    </submittedName>
</protein>
<sequence>MTTSTSRPTKSSIAARVARLPDTPFAELKILWSQLFDIPLPTHNRSYVERRIAFRLQELEMAQKQPQLLASNKMRIDALLEQIKPAQKAGRGELVRLAPGTVLTRDFMGQTHCVVAMPNGEFEYNGKPYSSLTAIACEIAGTRWSGPAFFGLRDGAKKQRKGTGV</sequence>
<accession>A0A0K1ZM38</accession>